<evidence type="ECO:0000256" key="1">
    <source>
        <dbReference type="SAM" id="Coils"/>
    </source>
</evidence>
<sequence>MINRRQWCEGFIWYGVIIPLLFFTCIFEASAETVEISRSPRMQNFNKLAYGAANQNWDVATSEAGYIYFANSVGLLQYDSKRWELFPTKEMLRAVMPVNHLIYVGGKDILGYYEETHQGLIYHDLTELIDFQDEIWKIIPVAEKIVFQSFKALYIYDGKRIRQQNLTGNLTTYAYGVRDHLYYHESHGALVKVNLEGGRQVFEEQMLKQWKVKFIYELEQDQLLLGTLRHGLFLYDQEGIIPLDNELSELLKKYQINKAIPLPQLGWFAFATMNQGVLIAHLDGRIRHHLDTQNGLSDNRIHGLAYKNGALWVGTENGISQVVLDDPLYFFHDPLVQLGAIEDAIAFDGHYYIGTNQGVYVSDGALEDPDHRLELIPGTDGQVWKFSIVHGALFCGHNDGVFQLQGKVARKISSRGGAYQLIAPRDKEDLMITTGYRGLEVYQKSEGDWKHLRFIPGFDQVLHYLLPLEDGSYLASGPNKNLWQFRLDEKCVKILELEDLRVDAQLKNSGNLKLDFWAGEALIIDKDSVFRFNQDGISAGPEELQGVQEISARNGDFHLLNQRGQLVLWDLKKGQRVSLPKHVERQADLQIFGKEKLIPFGAALFFIPIEKGFEILNVAQLNDGTTPAYAPVLRGISWKNERTDEFFENIEQDEIPYAYNSVNLRFTDFNYLEEVPYEYQLSGYHQEWMLLGGQENLTFGNLPAGQYQFLLRNPAGDVFPLTDFEISPPWYKNSWSILLYVMFLISLIGLAWKWHQLRMRKLTLEMLQRKRMLLKQQRQENEWRLKEMERLQLEEEVSESNRELSRIMARHGKNRELIGKLREEVNKLKDKGNIGQTKALTKLHDIIDNNLDEVKDWQVFESAFNQKHANFFTHLKKAHPQLTAEDLKLCAYLKMHLSTKELAPIFNITPKSVEVKRYRLRKKMDLPKEKSLQEYLDNF</sequence>
<dbReference type="GO" id="GO:0003677">
    <property type="term" value="F:DNA binding"/>
    <property type="evidence" value="ECO:0007669"/>
    <property type="project" value="InterPro"/>
</dbReference>
<comment type="caution">
    <text evidence="4">The sequence shown here is derived from an EMBL/GenBank/DDBJ whole genome shotgun (WGS) entry which is preliminary data.</text>
</comment>
<evidence type="ECO:0000313" key="5">
    <source>
        <dbReference type="Proteomes" id="UP001310022"/>
    </source>
</evidence>
<dbReference type="Gene3D" id="2.130.10.10">
    <property type="entry name" value="YVTN repeat-like/Quinoprotein amine dehydrogenase"/>
    <property type="match status" value="2"/>
</dbReference>
<feature type="transmembrane region" description="Helical" evidence="2">
    <location>
        <begin position="734"/>
        <end position="752"/>
    </location>
</feature>
<dbReference type="AlphaFoldDB" id="A0AAN5AIW1"/>
<keyword evidence="2" id="KW-0472">Membrane</keyword>
<keyword evidence="1" id="KW-0175">Coiled coil</keyword>
<feature type="coiled-coil region" evidence="1">
    <location>
        <begin position="774"/>
        <end position="810"/>
    </location>
</feature>
<evidence type="ECO:0000256" key="2">
    <source>
        <dbReference type="SAM" id="Phobius"/>
    </source>
</evidence>
<dbReference type="GO" id="GO:0006355">
    <property type="term" value="P:regulation of DNA-templated transcription"/>
    <property type="evidence" value="ECO:0007669"/>
    <property type="project" value="InterPro"/>
</dbReference>
<organism evidence="4 5">
    <name type="scientific">Persicobacter diffluens</name>
    <dbReference type="NCBI Taxonomy" id="981"/>
    <lineage>
        <taxon>Bacteria</taxon>
        <taxon>Pseudomonadati</taxon>
        <taxon>Bacteroidota</taxon>
        <taxon>Cytophagia</taxon>
        <taxon>Cytophagales</taxon>
        <taxon>Persicobacteraceae</taxon>
        <taxon>Persicobacter</taxon>
    </lineage>
</organism>
<dbReference type="InterPro" id="IPR015943">
    <property type="entry name" value="WD40/YVTN_repeat-like_dom_sf"/>
</dbReference>
<dbReference type="EMBL" id="BQKE01000001">
    <property type="protein sequence ID" value="GJM60940.1"/>
    <property type="molecule type" value="Genomic_DNA"/>
</dbReference>
<name>A0AAN5AIW1_9BACT</name>
<protein>
    <recommendedName>
        <fullName evidence="3">Two component regulator three Y domain-containing protein</fullName>
    </recommendedName>
</protein>
<dbReference type="Proteomes" id="UP001310022">
    <property type="component" value="Unassembled WGS sequence"/>
</dbReference>
<dbReference type="InterPro" id="IPR011047">
    <property type="entry name" value="Quinoprotein_ADH-like_sf"/>
</dbReference>
<dbReference type="SUPFAM" id="SSF50998">
    <property type="entry name" value="Quinoprotein alcohol dehydrogenase-like"/>
    <property type="match status" value="1"/>
</dbReference>
<dbReference type="SUPFAM" id="SSF46894">
    <property type="entry name" value="C-terminal effector domain of the bipartite response regulators"/>
    <property type="match status" value="1"/>
</dbReference>
<accession>A0AAN5AIW1</accession>
<evidence type="ECO:0000259" key="3">
    <source>
        <dbReference type="Pfam" id="PF07495"/>
    </source>
</evidence>
<dbReference type="Pfam" id="PF07495">
    <property type="entry name" value="Y_Y_Y"/>
    <property type="match status" value="1"/>
</dbReference>
<keyword evidence="2" id="KW-1133">Transmembrane helix</keyword>
<feature type="transmembrane region" description="Helical" evidence="2">
    <location>
        <begin position="12"/>
        <end position="31"/>
    </location>
</feature>
<feature type="domain" description="Two component regulator three Y" evidence="3">
    <location>
        <begin position="670"/>
        <end position="712"/>
    </location>
</feature>
<proteinExistence type="predicted"/>
<evidence type="ECO:0000313" key="4">
    <source>
        <dbReference type="EMBL" id="GJM60940.1"/>
    </source>
</evidence>
<keyword evidence="5" id="KW-1185">Reference proteome</keyword>
<dbReference type="Gene3D" id="2.60.40.10">
    <property type="entry name" value="Immunoglobulins"/>
    <property type="match status" value="1"/>
</dbReference>
<reference evidence="4 5" key="1">
    <citation type="submission" date="2021-12" db="EMBL/GenBank/DDBJ databases">
        <title>Genome sequencing of bacteria with rrn-lacking chromosome and rrn-plasmid.</title>
        <authorList>
            <person name="Anda M."/>
            <person name="Iwasaki W."/>
        </authorList>
    </citation>
    <scope>NUCLEOTIDE SEQUENCE [LARGE SCALE GENOMIC DNA]</scope>
    <source>
        <strain evidence="4 5">NBRC 15940</strain>
    </source>
</reference>
<dbReference type="InterPro" id="IPR013783">
    <property type="entry name" value="Ig-like_fold"/>
</dbReference>
<gene>
    <name evidence="4" type="ORF">PEDI_14920</name>
</gene>
<keyword evidence="2" id="KW-0812">Transmembrane</keyword>
<dbReference type="InterPro" id="IPR011123">
    <property type="entry name" value="Y_Y_Y"/>
</dbReference>
<dbReference type="InterPro" id="IPR016032">
    <property type="entry name" value="Sig_transdc_resp-reg_C-effctor"/>
</dbReference>